<name>A0A6C0LDH2_9ZZZZ</name>
<evidence type="ECO:0008006" key="4">
    <source>
        <dbReference type="Google" id="ProtNLM"/>
    </source>
</evidence>
<proteinExistence type="predicted"/>
<dbReference type="Pfam" id="PF13489">
    <property type="entry name" value="Methyltransf_23"/>
    <property type="match status" value="1"/>
</dbReference>
<keyword evidence="1" id="KW-0489">Methyltransferase</keyword>
<dbReference type="InterPro" id="IPR029063">
    <property type="entry name" value="SAM-dependent_MTases_sf"/>
</dbReference>
<dbReference type="EMBL" id="MN740462">
    <property type="protein sequence ID" value="QHU27778.1"/>
    <property type="molecule type" value="Genomic_DNA"/>
</dbReference>
<evidence type="ECO:0000313" key="3">
    <source>
        <dbReference type="EMBL" id="QHU27778.1"/>
    </source>
</evidence>
<dbReference type="Gene3D" id="3.40.50.150">
    <property type="entry name" value="Vaccinia Virus protein VP39"/>
    <property type="match status" value="1"/>
</dbReference>
<dbReference type="InterPro" id="IPR051422">
    <property type="entry name" value="AlkB_tRNA_MeTrf/Diox"/>
</dbReference>
<organism evidence="3">
    <name type="scientific">viral metagenome</name>
    <dbReference type="NCBI Taxonomy" id="1070528"/>
    <lineage>
        <taxon>unclassified sequences</taxon>
        <taxon>metagenomes</taxon>
        <taxon>organismal metagenomes</taxon>
    </lineage>
</organism>
<evidence type="ECO:0000256" key="2">
    <source>
        <dbReference type="ARBA" id="ARBA00022679"/>
    </source>
</evidence>
<reference evidence="3" key="1">
    <citation type="journal article" date="2020" name="Nature">
        <title>Giant virus diversity and host interactions through global metagenomics.</title>
        <authorList>
            <person name="Schulz F."/>
            <person name="Roux S."/>
            <person name="Paez-Espino D."/>
            <person name="Jungbluth S."/>
            <person name="Walsh D.A."/>
            <person name="Denef V.J."/>
            <person name="McMahon K.D."/>
            <person name="Konstantinidis K.T."/>
            <person name="Eloe-Fadrosh E.A."/>
            <person name="Kyrpides N.C."/>
            <person name="Woyke T."/>
        </authorList>
    </citation>
    <scope>NUCLEOTIDE SEQUENCE</scope>
    <source>
        <strain evidence="3">GVMAG-M-3300027769-26</strain>
    </source>
</reference>
<dbReference type="AlphaFoldDB" id="A0A6C0LDH2"/>
<protein>
    <recommendedName>
        <fullName evidence="4">Methyltransferase domain-containing protein</fullName>
    </recommendedName>
</protein>
<keyword evidence="2" id="KW-0808">Transferase</keyword>
<dbReference type="PANTHER" id="PTHR13069">
    <property type="entry name" value="ALKYLATED DNA REPAIR PROTEIN ALKB HOMOLOG 8"/>
    <property type="match status" value="1"/>
</dbReference>
<dbReference type="SUPFAM" id="SSF53335">
    <property type="entry name" value="S-adenosyl-L-methionine-dependent methyltransferases"/>
    <property type="match status" value="1"/>
</dbReference>
<dbReference type="PANTHER" id="PTHR13069:SF21">
    <property type="entry name" value="ALKYLATED DNA REPAIR PROTEIN ALKB HOMOLOG 8"/>
    <property type="match status" value="1"/>
</dbReference>
<accession>A0A6C0LDH2</accession>
<dbReference type="CDD" id="cd02440">
    <property type="entry name" value="AdoMet_MTases"/>
    <property type="match status" value="1"/>
</dbReference>
<dbReference type="GO" id="GO:0032259">
    <property type="term" value="P:methylation"/>
    <property type="evidence" value="ECO:0007669"/>
    <property type="project" value="UniProtKB-KW"/>
</dbReference>
<sequence length="241" mass="28187">MNSHNKLIASQYNIISKVFDNSRVRIWNNVKQFLLEDQGRTANTLLDCGCGNGKNMIYAQSLGYHSEGFDISDNLLDICKNKGLNVYYQDVLNLKANKKYNKIISIAVLHHLQTFEEQIAAIKILCDCLDNNGKLLVSFWSKEKNLEDIKEYRKGDQGRYDQDCQDSQDLIVPDVRSKSDSRDFVSGPNYVSWKLDRENIIQRFYYIHDYKSIQELAKNINVKYTISWEQQNWFILFTKDI</sequence>
<dbReference type="GO" id="GO:0008168">
    <property type="term" value="F:methyltransferase activity"/>
    <property type="evidence" value="ECO:0007669"/>
    <property type="project" value="UniProtKB-KW"/>
</dbReference>
<evidence type="ECO:0000256" key="1">
    <source>
        <dbReference type="ARBA" id="ARBA00022603"/>
    </source>
</evidence>